<accession>A0A6A6QI76</accession>
<dbReference type="InterPro" id="IPR010730">
    <property type="entry name" value="HET"/>
</dbReference>
<reference evidence="2" key="1">
    <citation type="journal article" date="2020" name="Stud. Mycol.">
        <title>101 Dothideomycetes genomes: a test case for predicting lifestyles and emergence of pathogens.</title>
        <authorList>
            <person name="Haridas S."/>
            <person name="Albert R."/>
            <person name="Binder M."/>
            <person name="Bloem J."/>
            <person name="Labutti K."/>
            <person name="Salamov A."/>
            <person name="Andreopoulos B."/>
            <person name="Baker S."/>
            <person name="Barry K."/>
            <person name="Bills G."/>
            <person name="Bluhm B."/>
            <person name="Cannon C."/>
            <person name="Castanera R."/>
            <person name="Culley D."/>
            <person name="Daum C."/>
            <person name="Ezra D."/>
            <person name="Gonzalez J."/>
            <person name="Henrissat B."/>
            <person name="Kuo A."/>
            <person name="Liang C."/>
            <person name="Lipzen A."/>
            <person name="Lutzoni F."/>
            <person name="Magnuson J."/>
            <person name="Mondo S."/>
            <person name="Nolan M."/>
            <person name="Ohm R."/>
            <person name="Pangilinan J."/>
            <person name="Park H.-J."/>
            <person name="Ramirez L."/>
            <person name="Alfaro M."/>
            <person name="Sun H."/>
            <person name="Tritt A."/>
            <person name="Yoshinaga Y."/>
            <person name="Zwiers L.-H."/>
            <person name="Turgeon B."/>
            <person name="Goodwin S."/>
            <person name="Spatafora J."/>
            <person name="Crous P."/>
            <person name="Grigoriev I."/>
        </authorList>
    </citation>
    <scope>NUCLEOTIDE SEQUENCE</scope>
    <source>
        <strain evidence="2">CBS 269.34</strain>
    </source>
</reference>
<keyword evidence="3" id="KW-1185">Reference proteome</keyword>
<dbReference type="Pfam" id="PF06985">
    <property type="entry name" value="HET"/>
    <property type="match status" value="1"/>
</dbReference>
<dbReference type="OrthoDB" id="5362512at2759"/>
<evidence type="ECO:0000313" key="2">
    <source>
        <dbReference type="EMBL" id="KAF2491799.1"/>
    </source>
</evidence>
<evidence type="ECO:0000259" key="1">
    <source>
        <dbReference type="Pfam" id="PF06985"/>
    </source>
</evidence>
<name>A0A6A6QI76_9PEZI</name>
<dbReference type="PANTHER" id="PTHR33112">
    <property type="entry name" value="DOMAIN PROTEIN, PUTATIVE-RELATED"/>
    <property type="match status" value="1"/>
</dbReference>
<feature type="non-terminal residue" evidence="2">
    <location>
        <position position="260"/>
    </location>
</feature>
<feature type="domain" description="Heterokaryon incompatibility" evidence="1">
    <location>
        <begin position="2"/>
        <end position="149"/>
    </location>
</feature>
<organism evidence="2 3">
    <name type="scientific">Lophium mytilinum</name>
    <dbReference type="NCBI Taxonomy" id="390894"/>
    <lineage>
        <taxon>Eukaryota</taxon>
        <taxon>Fungi</taxon>
        <taxon>Dikarya</taxon>
        <taxon>Ascomycota</taxon>
        <taxon>Pezizomycotina</taxon>
        <taxon>Dothideomycetes</taxon>
        <taxon>Pleosporomycetidae</taxon>
        <taxon>Mytilinidiales</taxon>
        <taxon>Mytilinidiaceae</taxon>
        <taxon>Lophium</taxon>
    </lineage>
</organism>
<dbReference type="PANTHER" id="PTHR33112:SF9">
    <property type="entry name" value="HETEROKARYON INCOMPATIBILITY DOMAIN-CONTAINING PROTEIN"/>
    <property type="match status" value="1"/>
</dbReference>
<protein>
    <submittedName>
        <fullName evidence="2">HET-domain-containing protein</fullName>
    </submittedName>
</protein>
<evidence type="ECO:0000313" key="3">
    <source>
        <dbReference type="Proteomes" id="UP000799750"/>
    </source>
</evidence>
<proteinExistence type="predicted"/>
<sequence>MYACLSHCWGEKPHFQTTRANIDNHKKSIPWKILPKTFQEAVDFTRRLQFRYLWIDSLCIIQEDSDDWNQQSIIMGNIYRNAAITLAASASSGSGEGLFRQTKIRKVSYGLDRICNQPDYKGIFVREKLRILHSTSDHPLTSRGWVLQERLLSPRVLHFGKHELMWECMTQSACSCMELPGDTYWLQPKQKYQKLILDQVTDSQTANAWRDMVTDYSRMKFTYESDIFPAISGAVKEMEQSIQSRYLAGLWESTLTQDML</sequence>
<dbReference type="EMBL" id="MU004195">
    <property type="protein sequence ID" value="KAF2491799.1"/>
    <property type="molecule type" value="Genomic_DNA"/>
</dbReference>
<gene>
    <name evidence="2" type="ORF">BU16DRAFT_468246</name>
</gene>
<dbReference type="Proteomes" id="UP000799750">
    <property type="component" value="Unassembled WGS sequence"/>
</dbReference>
<dbReference type="AlphaFoldDB" id="A0A6A6QI76"/>